<keyword evidence="1" id="KW-0496">Mitochondrion</keyword>
<dbReference type="InterPro" id="IPR004274">
    <property type="entry name" value="FCP1_dom"/>
</dbReference>
<keyword evidence="1" id="KW-0811">Translocation</keyword>
<keyword evidence="1" id="KW-0809">Transit peptide</keyword>
<accession>A0A7J7I0W0</accession>
<comment type="subunit">
    <text evidence="1">Component of the TIM23 complex.</text>
</comment>
<reference evidence="4" key="1">
    <citation type="journal article" date="2020" name="Nat. Commun.">
        <title>Genome assembly of wild tea tree DASZ reveals pedigree and selection history of tea varieties.</title>
        <authorList>
            <person name="Zhang W."/>
            <person name="Zhang Y."/>
            <person name="Qiu H."/>
            <person name="Guo Y."/>
            <person name="Wan H."/>
            <person name="Zhang X."/>
            <person name="Scossa F."/>
            <person name="Alseekh S."/>
            <person name="Zhang Q."/>
            <person name="Wang P."/>
            <person name="Xu L."/>
            <person name="Schmidt M.H."/>
            <person name="Jia X."/>
            <person name="Li D."/>
            <person name="Zhu A."/>
            <person name="Guo F."/>
            <person name="Chen W."/>
            <person name="Ni D."/>
            <person name="Usadel B."/>
            <person name="Fernie A.R."/>
            <person name="Wen W."/>
        </authorList>
    </citation>
    <scope>NUCLEOTIDE SEQUENCE [LARGE SCALE GENOMIC DNA]</scope>
    <source>
        <strain evidence="4">cv. G240</strain>
    </source>
</reference>
<organism evidence="3 4">
    <name type="scientific">Camellia sinensis</name>
    <name type="common">Tea plant</name>
    <name type="synonym">Thea sinensis</name>
    <dbReference type="NCBI Taxonomy" id="4442"/>
    <lineage>
        <taxon>Eukaryota</taxon>
        <taxon>Viridiplantae</taxon>
        <taxon>Streptophyta</taxon>
        <taxon>Embryophyta</taxon>
        <taxon>Tracheophyta</taxon>
        <taxon>Spermatophyta</taxon>
        <taxon>Magnoliopsida</taxon>
        <taxon>eudicotyledons</taxon>
        <taxon>Gunneridae</taxon>
        <taxon>Pentapetalae</taxon>
        <taxon>asterids</taxon>
        <taxon>Ericales</taxon>
        <taxon>Theaceae</taxon>
        <taxon>Camellia</taxon>
    </lineage>
</organism>
<keyword evidence="1" id="KW-0813">Transport</keyword>
<dbReference type="Gene3D" id="3.40.50.1000">
    <property type="entry name" value="HAD superfamily/HAD-like"/>
    <property type="match status" value="1"/>
</dbReference>
<comment type="function">
    <text evidence="1">Essential component of the TIM23 complex, a complex that mediates the translocation of transit peptide-containing proteins across the mitochondrial inner membrane.</text>
</comment>
<dbReference type="GO" id="GO:0005744">
    <property type="term" value="C:TIM23 mitochondrial import inner membrane translocase complex"/>
    <property type="evidence" value="ECO:0007669"/>
    <property type="project" value="UniProtKB-UniRule"/>
</dbReference>
<dbReference type="PANTHER" id="PTHR12210">
    <property type="entry name" value="DULLARD PROTEIN PHOSPHATASE"/>
    <property type="match status" value="1"/>
</dbReference>
<protein>
    <recommendedName>
        <fullName evidence="1">Mitochondrial import inner membrane translocase subunit TIM50</fullName>
    </recommendedName>
</protein>
<evidence type="ECO:0000259" key="2">
    <source>
        <dbReference type="PROSITE" id="PS50969"/>
    </source>
</evidence>
<dbReference type="SMART" id="SM00577">
    <property type="entry name" value="CPDc"/>
    <property type="match status" value="1"/>
</dbReference>
<dbReference type="SUPFAM" id="SSF56784">
    <property type="entry name" value="HAD-like"/>
    <property type="match status" value="1"/>
</dbReference>
<dbReference type="AlphaFoldDB" id="A0A7J7I0W0"/>
<dbReference type="FunFam" id="3.40.50.1000:FF:000257">
    <property type="entry name" value="Haloacid dehalogenase-like hydrolase (HAD) superfamily protein"/>
    <property type="match status" value="1"/>
</dbReference>
<comment type="subcellular location">
    <subcellularLocation>
        <location evidence="1">Mitochondrion inner membrane</location>
        <topology evidence="1">Single-pass membrane protein</topology>
    </subcellularLocation>
</comment>
<keyword evidence="1" id="KW-0653">Protein transport</keyword>
<evidence type="ECO:0000313" key="3">
    <source>
        <dbReference type="EMBL" id="KAF5958703.1"/>
    </source>
</evidence>
<sequence>MANSNEQDALLQVDSTLRSYADSIEHPAKDHAEQEKKTRMRKKISMMSSYNGHCLSRTNHIDIISNLSQSDEYHEQKIYDRRDKIQSTVEDFGFSAREESTTHCSKSLITSSLETNDNVESLAASSSDLVQKEKKFEHESDQAIEGSSVYEQKTIEVTLADRKSERNHPSCDLDATERACLAVLNKEDNFVEVSHPSPKRLPVACLRRKLLILDLNGLLADIVCPPPKECKADTNISRRAIFKRPFCNDFLKFCFERFDVAIWSSRTKKIIDGVVDYLLGDMKCKLLFCWDISHCTGTGFRTLENKHKEVVFKELRKLWEKQDINLPWETGYYNESNTLLLDDSPYKALLNPMHTGIFPYSYNFKDRSDNSLGPEGDLRVYLQDLATAGDFRKYIEEHPFGQVAIDETSLSWAYYHKIISSPSLVSS</sequence>
<dbReference type="GO" id="GO:0015031">
    <property type="term" value="P:protein transport"/>
    <property type="evidence" value="ECO:0007669"/>
    <property type="project" value="UniProtKB-KW"/>
</dbReference>
<comment type="similarity">
    <text evidence="1">Belongs to the TIM50 family.</text>
</comment>
<evidence type="ECO:0000256" key="1">
    <source>
        <dbReference type="RuleBase" id="RU365079"/>
    </source>
</evidence>
<comment type="caution">
    <text evidence="3">The sequence shown here is derived from an EMBL/GenBank/DDBJ whole genome shotgun (WGS) entry which is preliminary data.</text>
</comment>
<keyword evidence="4" id="KW-1185">Reference proteome</keyword>
<dbReference type="InterPro" id="IPR023214">
    <property type="entry name" value="HAD_sf"/>
</dbReference>
<dbReference type="InterPro" id="IPR036412">
    <property type="entry name" value="HAD-like_sf"/>
</dbReference>
<dbReference type="Proteomes" id="UP000593564">
    <property type="component" value="Unassembled WGS sequence"/>
</dbReference>
<feature type="domain" description="FCP1 homology" evidence="2">
    <location>
        <begin position="204"/>
        <end position="385"/>
    </location>
</feature>
<dbReference type="InterPro" id="IPR050365">
    <property type="entry name" value="TIM50"/>
</dbReference>
<dbReference type="Pfam" id="PF03031">
    <property type="entry name" value="NIF"/>
    <property type="match status" value="1"/>
</dbReference>
<evidence type="ECO:0000313" key="4">
    <source>
        <dbReference type="Proteomes" id="UP000593564"/>
    </source>
</evidence>
<dbReference type="EMBL" id="JACBKZ010000002">
    <property type="protein sequence ID" value="KAF5958703.1"/>
    <property type="molecule type" value="Genomic_DNA"/>
</dbReference>
<name>A0A7J7I0W0_CAMSI</name>
<gene>
    <name evidence="3" type="ORF">HYC85_005928</name>
</gene>
<dbReference type="PROSITE" id="PS50969">
    <property type="entry name" value="FCP1"/>
    <property type="match status" value="1"/>
</dbReference>
<reference evidence="3 4" key="2">
    <citation type="submission" date="2020-07" db="EMBL/GenBank/DDBJ databases">
        <title>Genome assembly of wild tea tree DASZ reveals pedigree and selection history of tea varieties.</title>
        <authorList>
            <person name="Zhang W."/>
        </authorList>
    </citation>
    <scope>NUCLEOTIDE SEQUENCE [LARGE SCALE GENOMIC DNA]</scope>
    <source>
        <strain evidence="4">cv. G240</strain>
        <tissue evidence="3">Leaf</tissue>
    </source>
</reference>
<proteinExistence type="inferred from homology"/>